<dbReference type="InterPro" id="IPR013022">
    <property type="entry name" value="Xyl_isomerase-like_TIM-brl"/>
</dbReference>
<proteinExistence type="predicted"/>
<dbReference type="Gene3D" id="3.20.20.150">
    <property type="entry name" value="Divalent-metal-dependent TIM barrel enzymes"/>
    <property type="match status" value="1"/>
</dbReference>
<evidence type="ECO:0000313" key="3">
    <source>
        <dbReference type="EMBL" id="TDA20675.1"/>
    </source>
</evidence>
<name>A0A4R4FB22_9FIRM</name>
<dbReference type="NCBIfam" id="NF009689">
    <property type="entry name" value="PRK13210.1"/>
    <property type="match status" value="1"/>
</dbReference>
<evidence type="ECO:0000313" key="4">
    <source>
        <dbReference type="Proteomes" id="UP000295710"/>
    </source>
</evidence>
<dbReference type="Pfam" id="PF01261">
    <property type="entry name" value="AP_endonuc_2"/>
    <property type="match status" value="1"/>
</dbReference>
<accession>A0A4R4FB22</accession>
<dbReference type="PANTHER" id="PTHR43489:SF1">
    <property type="entry name" value="L-RIBULOSE-5-PHOSPHATE 3-EPIMERASE SGBU-RELATED"/>
    <property type="match status" value="1"/>
</dbReference>
<dbReference type="RefSeq" id="WP_132280103.1">
    <property type="nucleotide sequence ID" value="NZ_JAOBST010000038.1"/>
</dbReference>
<gene>
    <name evidence="3" type="ORF">E1963_15945</name>
</gene>
<evidence type="ECO:0000259" key="2">
    <source>
        <dbReference type="Pfam" id="PF01261"/>
    </source>
</evidence>
<dbReference type="PANTHER" id="PTHR43489">
    <property type="entry name" value="ISOMERASE"/>
    <property type="match status" value="1"/>
</dbReference>
<sequence>MTYRNTYRIGVYEKAMPAELAWEERLSAAKEAGFDYIEMSIDETDMRMSRLDWSDDQISGLLEAQKKVGIPIETICFSAQRKYPLGSRKWEKEARELLRKGILFAGKMGIRLIQTQGYDCYYDETSDKATRERFYRNLEEGTMFAASHGVMLAIETMENDFMNTVEKAMYSVNRVNSPYLQVYPDIGNIFNATSDVAGDITTGRGHIAAAHLKETVVGKFREIPYGTGQVDFPMAIAKLYEQGVRRYVAEFWYCGEENWREIVRANRAFLEEQFEKARHLLGLPEDISA</sequence>
<protein>
    <submittedName>
        <fullName evidence="3">L-ribulose-5-phosphate 3-epimerase</fullName>
        <ecNumber evidence="3">5.1.3.22</ecNumber>
    </submittedName>
</protein>
<evidence type="ECO:0000256" key="1">
    <source>
        <dbReference type="ARBA" id="ARBA00023235"/>
    </source>
</evidence>
<keyword evidence="4" id="KW-1185">Reference proteome</keyword>
<dbReference type="SUPFAM" id="SSF51658">
    <property type="entry name" value="Xylose isomerase-like"/>
    <property type="match status" value="1"/>
</dbReference>
<dbReference type="GO" id="GO:0034015">
    <property type="term" value="F:L-ribulose-5-phosphate 3-epimerase activity"/>
    <property type="evidence" value="ECO:0007669"/>
    <property type="project" value="UniProtKB-EC"/>
</dbReference>
<dbReference type="InterPro" id="IPR036237">
    <property type="entry name" value="Xyl_isomerase-like_sf"/>
</dbReference>
<dbReference type="Proteomes" id="UP000295710">
    <property type="component" value="Unassembled WGS sequence"/>
</dbReference>
<feature type="domain" description="Xylose isomerase-like TIM barrel" evidence="2">
    <location>
        <begin position="27"/>
        <end position="272"/>
    </location>
</feature>
<organism evidence="3 4">
    <name type="scientific">Extibacter muris</name>
    <dbReference type="NCBI Taxonomy" id="1796622"/>
    <lineage>
        <taxon>Bacteria</taxon>
        <taxon>Bacillati</taxon>
        <taxon>Bacillota</taxon>
        <taxon>Clostridia</taxon>
        <taxon>Lachnospirales</taxon>
        <taxon>Lachnospiraceae</taxon>
        <taxon>Extibacter</taxon>
    </lineage>
</organism>
<dbReference type="AlphaFoldDB" id="A0A4R4FB22"/>
<dbReference type="EC" id="5.1.3.22" evidence="3"/>
<comment type="caution">
    <text evidence="3">The sequence shown here is derived from an EMBL/GenBank/DDBJ whole genome shotgun (WGS) entry which is preliminary data.</text>
</comment>
<reference evidence="3 4" key="1">
    <citation type="journal article" date="2016" name="Nat. Microbiol.">
        <title>The Mouse Intestinal Bacterial Collection (miBC) provides host-specific insight into cultured diversity and functional potential of the gut microbiota.</title>
        <authorList>
            <person name="Lagkouvardos I."/>
            <person name="Pukall R."/>
            <person name="Abt B."/>
            <person name="Foesel B.U."/>
            <person name="Meier-Kolthoff J.P."/>
            <person name="Kumar N."/>
            <person name="Bresciani A."/>
            <person name="Martinez I."/>
            <person name="Just S."/>
            <person name="Ziegler C."/>
            <person name="Brugiroux S."/>
            <person name="Garzetti D."/>
            <person name="Wenning M."/>
            <person name="Bui T.P."/>
            <person name="Wang J."/>
            <person name="Hugenholtz F."/>
            <person name="Plugge C.M."/>
            <person name="Peterson D.A."/>
            <person name="Hornef M.W."/>
            <person name="Baines J.F."/>
            <person name="Smidt H."/>
            <person name="Walter J."/>
            <person name="Kristiansen K."/>
            <person name="Nielsen H.B."/>
            <person name="Haller D."/>
            <person name="Overmann J."/>
            <person name="Stecher B."/>
            <person name="Clavel T."/>
        </authorList>
    </citation>
    <scope>NUCLEOTIDE SEQUENCE [LARGE SCALE GENOMIC DNA]</scope>
    <source>
        <strain evidence="3 4">DSM 28560</strain>
    </source>
</reference>
<dbReference type="InterPro" id="IPR050417">
    <property type="entry name" value="Sugar_Epim/Isomerase"/>
</dbReference>
<keyword evidence="1 3" id="KW-0413">Isomerase</keyword>
<dbReference type="EMBL" id="SMMX01000017">
    <property type="protein sequence ID" value="TDA20675.1"/>
    <property type="molecule type" value="Genomic_DNA"/>
</dbReference>
<dbReference type="GO" id="GO:0019852">
    <property type="term" value="P:L-ascorbic acid metabolic process"/>
    <property type="evidence" value="ECO:0007669"/>
    <property type="project" value="TreeGrafter"/>
</dbReference>